<dbReference type="SMART" id="SM00749">
    <property type="entry name" value="BON"/>
    <property type="match status" value="2"/>
</dbReference>
<organism evidence="2 3">
    <name type="scientific">Bradyrhizobium japonicum</name>
    <dbReference type="NCBI Taxonomy" id="375"/>
    <lineage>
        <taxon>Bacteria</taxon>
        <taxon>Pseudomonadati</taxon>
        <taxon>Pseudomonadota</taxon>
        <taxon>Alphaproteobacteria</taxon>
        <taxon>Hyphomicrobiales</taxon>
        <taxon>Nitrobacteraceae</taxon>
        <taxon>Bradyrhizobium</taxon>
    </lineage>
</organism>
<feature type="domain" description="BON" evidence="1">
    <location>
        <begin position="149"/>
        <end position="217"/>
    </location>
</feature>
<reference evidence="2 3" key="1">
    <citation type="submission" date="2017-03" db="EMBL/GenBank/DDBJ databases">
        <title>Whole genome sequences of fourteen strains of Bradyrhizobium canariense and one strain of Bradyrhizobium japonicum isolated from Lupinus (Papilionoideae: Genisteae) species in Algeria.</title>
        <authorList>
            <person name="Crovadore J."/>
            <person name="Chekireb D."/>
            <person name="Brachmann A."/>
            <person name="Chablais R."/>
            <person name="Cochard B."/>
            <person name="Lefort F."/>
        </authorList>
    </citation>
    <scope>NUCLEOTIDE SEQUENCE [LARGE SCALE GENOMIC DNA]</scope>
    <source>
        <strain evidence="2 3">UBMA197</strain>
    </source>
</reference>
<proteinExistence type="predicted"/>
<feature type="domain" description="BON" evidence="1">
    <location>
        <begin position="3"/>
        <end position="71"/>
    </location>
</feature>
<dbReference type="PANTHER" id="PTHR34606">
    <property type="entry name" value="BON DOMAIN-CONTAINING PROTEIN"/>
    <property type="match status" value="1"/>
</dbReference>
<dbReference type="Pfam" id="PF04972">
    <property type="entry name" value="BON"/>
    <property type="match status" value="3"/>
</dbReference>
<keyword evidence="2" id="KW-0808">Transferase</keyword>
<dbReference type="InterPro" id="IPR051686">
    <property type="entry name" value="Lipoprotein_DolP"/>
</dbReference>
<dbReference type="Proteomes" id="UP000193335">
    <property type="component" value="Unassembled WGS sequence"/>
</dbReference>
<evidence type="ECO:0000313" key="3">
    <source>
        <dbReference type="Proteomes" id="UP000193335"/>
    </source>
</evidence>
<dbReference type="AlphaFoldDB" id="A0A1Y2JKM3"/>
<comment type="caution">
    <text evidence="2">The sequence shown here is derived from an EMBL/GenBank/DDBJ whole genome shotgun (WGS) entry which is preliminary data.</text>
</comment>
<keyword evidence="2" id="KW-0032">Aminotransferase</keyword>
<dbReference type="PANTHER" id="PTHR34606:SF15">
    <property type="entry name" value="BON DOMAIN-CONTAINING PROTEIN"/>
    <property type="match status" value="1"/>
</dbReference>
<dbReference type="GO" id="GO:0008483">
    <property type="term" value="F:transaminase activity"/>
    <property type="evidence" value="ECO:0007669"/>
    <property type="project" value="UniProtKB-KW"/>
</dbReference>
<evidence type="ECO:0000313" key="2">
    <source>
        <dbReference type="EMBL" id="OSJ30470.1"/>
    </source>
</evidence>
<dbReference type="InterPro" id="IPR014004">
    <property type="entry name" value="Transpt-assoc_nodulatn_dom_bac"/>
</dbReference>
<dbReference type="RefSeq" id="WP_085402122.1">
    <property type="nucleotide sequence ID" value="NZ_NAFL01000261.1"/>
</dbReference>
<protein>
    <submittedName>
        <fullName evidence="2">Ornithine aminotransferase</fullName>
    </submittedName>
</protein>
<feature type="domain" description="BON" evidence="1">
    <location>
        <begin position="78"/>
        <end position="146"/>
    </location>
</feature>
<accession>A0A1Y2JKM3</accession>
<evidence type="ECO:0000259" key="1">
    <source>
        <dbReference type="PROSITE" id="PS50914"/>
    </source>
</evidence>
<name>A0A1Y2JKM3_BRAJP</name>
<dbReference type="Gene3D" id="3.30.1340.30">
    <property type="match status" value="3"/>
</dbReference>
<dbReference type="PROSITE" id="PS50914">
    <property type="entry name" value="BON"/>
    <property type="match status" value="3"/>
</dbReference>
<sequence>MKSDSEIERDVRDELQWSPDLNAEDIAVSVRDGIVTLVGFTCSYTDRLEAEAAAKRVAGVHAVANDIEVRLPTIDQRPDPDIARDAVAALRSELPMSHDKIKVIVKDGWTTLEGAAEWQYQKTTAENVVRKIKGVKGVTNVIQLRPAVQPTDIQRRIQEAFRRSATLDANRISVETRGSEVILKGTVRSWTEREEAERVAWSAPGVTHVEDRIVIGL</sequence>
<dbReference type="EMBL" id="NAFL01000261">
    <property type="protein sequence ID" value="OSJ30470.1"/>
    <property type="molecule type" value="Genomic_DNA"/>
</dbReference>
<gene>
    <name evidence="2" type="ORF">BSZ19_24725</name>
</gene>
<dbReference type="InterPro" id="IPR007055">
    <property type="entry name" value="BON_dom"/>
</dbReference>